<dbReference type="Gene3D" id="1.10.10.10">
    <property type="entry name" value="Winged helix-like DNA-binding domain superfamily/Winged helix DNA-binding domain"/>
    <property type="match status" value="1"/>
</dbReference>
<dbReference type="Proteomes" id="UP001183388">
    <property type="component" value="Unassembled WGS sequence"/>
</dbReference>
<evidence type="ECO:0000256" key="3">
    <source>
        <dbReference type="ARBA" id="ARBA00023125"/>
    </source>
</evidence>
<evidence type="ECO:0000256" key="4">
    <source>
        <dbReference type="ARBA" id="ARBA00023163"/>
    </source>
</evidence>
<dbReference type="Pfam" id="PF00126">
    <property type="entry name" value="HTH_1"/>
    <property type="match status" value="1"/>
</dbReference>
<proteinExistence type="inferred from homology"/>
<name>A0ABU2L8I4_9ACTN</name>
<keyword evidence="7" id="KW-1185">Reference proteome</keyword>
<dbReference type="EMBL" id="JAVREN010000016">
    <property type="protein sequence ID" value="MDT0307874.1"/>
    <property type="molecule type" value="Genomic_DNA"/>
</dbReference>
<dbReference type="InterPro" id="IPR036388">
    <property type="entry name" value="WH-like_DNA-bd_sf"/>
</dbReference>
<evidence type="ECO:0000256" key="1">
    <source>
        <dbReference type="ARBA" id="ARBA00009437"/>
    </source>
</evidence>
<keyword evidence="4" id="KW-0804">Transcription</keyword>
<dbReference type="CDD" id="cd08460">
    <property type="entry name" value="PBP2_DntR_like_1"/>
    <property type="match status" value="1"/>
</dbReference>
<dbReference type="RefSeq" id="WP_311630830.1">
    <property type="nucleotide sequence ID" value="NZ_JAVREN010000016.1"/>
</dbReference>
<evidence type="ECO:0000256" key="2">
    <source>
        <dbReference type="ARBA" id="ARBA00023015"/>
    </source>
</evidence>
<gene>
    <name evidence="6" type="ORF">RM780_13000</name>
</gene>
<reference evidence="7" key="1">
    <citation type="submission" date="2023-07" db="EMBL/GenBank/DDBJ databases">
        <title>30 novel species of actinomycetes from the DSMZ collection.</title>
        <authorList>
            <person name="Nouioui I."/>
        </authorList>
    </citation>
    <scope>NUCLEOTIDE SEQUENCE [LARGE SCALE GENOMIC DNA]</scope>
    <source>
        <strain evidence="7">DSM 44917</strain>
    </source>
</reference>
<dbReference type="PANTHER" id="PTHR30118:SF15">
    <property type="entry name" value="TRANSCRIPTIONAL REGULATORY PROTEIN"/>
    <property type="match status" value="1"/>
</dbReference>
<dbReference type="InterPro" id="IPR000847">
    <property type="entry name" value="LysR_HTH_N"/>
</dbReference>
<dbReference type="Pfam" id="PF03466">
    <property type="entry name" value="LysR_substrate"/>
    <property type="match status" value="1"/>
</dbReference>
<dbReference type="SUPFAM" id="SSF46785">
    <property type="entry name" value="Winged helix' DNA-binding domain"/>
    <property type="match status" value="1"/>
</dbReference>
<keyword evidence="2" id="KW-0805">Transcription regulation</keyword>
<keyword evidence="3" id="KW-0238">DNA-binding</keyword>
<dbReference type="Gene3D" id="3.40.190.10">
    <property type="entry name" value="Periplasmic binding protein-like II"/>
    <property type="match status" value="2"/>
</dbReference>
<comment type="similarity">
    <text evidence="1">Belongs to the LysR transcriptional regulatory family.</text>
</comment>
<dbReference type="InterPro" id="IPR050389">
    <property type="entry name" value="LysR-type_TF"/>
</dbReference>
<evidence type="ECO:0000259" key="5">
    <source>
        <dbReference type="PROSITE" id="PS50931"/>
    </source>
</evidence>
<comment type="caution">
    <text evidence="6">The sequence shown here is derived from an EMBL/GenBank/DDBJ whole genome shotgun (WGS) entry which is preliminary data.</text>
</comment>
<dbReference type="PANTHER" id="PTHR30118">
    <property type="entry name" value="HTH-TYPE TRANSCRIPTIONAL REGULATOR LEUO-RELATED"/>
    <property type="match status" value="1"/>
</dbReference>
<dbReference type="SUPFAM" id="SSF53850">
    <property type="entry name" value="Periplasmic binding protein-like II"/>
    <property type="match status" value="1"/>
</dbReference>
<evidence type="ECO:0000313" key="6">
    <source>
        <dbReference type="EMBL" id="MDT0307874.1"/>
    </source>
</evidence>
<dbReference type="PROSITE" id="PS50931">
    <property type="entry name" value="HTH_LYSR"/>
    <property type="match status" value="1"/>
</dbReference>
<evidence type="ECO:0000313" key="7">
    <source>
        <dbReference type="Proteomes" id="UP001183388"/>
    </source>
</evidence>
<sequence>MHRVHPSASGLDLNLLTALDALLTEESVTGAARRLHLSEPAMSRTLGRIRKALGDPVLVRSGRRMVPTPRAVALRGEVREVLRRARGVFAPPDTLEPATLERTFTLLADDTLLTVIGMRLLARIRREAPGVSLRLLPEGPDDSHALRDGRVDLDLGVVTDVTPETRVEPLFTDDNAGVVRAGHPLLDGPVTPGRFAAADHVTASRRGRLRGPIDEALDALGLRRRVVASVPTLAAALLMTAHTDLVARTARRLSALQIERLGLVAFTIPLDLPPVPISQAWHARWDADPAHRWLRARIREIAADLGGTEAAGEAPDEGSGVLSG</sequence>
<organism evidence="6 7">
    <name type="scientific">Streptomyces boetiae</name>
    <dbReference type="NCBI Taxonomy" id="3075541"/>
    <lineage>
        <taxon>Bacteria</taxon>
        <taxon>Bacillati</taxon>
        <taxon>Actinomycetota</taxon>
        <taxon>Actinomycetes</taxon>
        <taxon>Kitasatosporales</taxon>
        <taxon>Streptomycetaceae</taxon>
        <taxon>Streptomyces</taxon>
    </lineage>
</organism>
<dbReference type="InterPro" id="IPR005119">
    <property type="entry name" value="LysR_subst-bd"/>
</dbReference>
<protein>
    <submittedName>
        <fullName evidence="6">LysR family transcriptional regulator</fullName>
    </submittedName>
</protein>
<dbReference type="InterPro" id="IPR036390">
    <property type="entry name" value="WH_DNA-bd_sf"/>
</dbReference>
<accession>A0ABU2L8I4</accession>
<feature type="domain" description="HTH lysR-type" evidence="5">
    <location>
        <begin position="11"/>
        <end position="68"/>
    </location>
</feature>